<name>A0ABN9RD66_9DINO</name>
<dbReference type="Proteomes" id="UP001189429">
    <property type="component" value="Unassembled WGS sequence"/>
</dbReference>
<feature type="compositionally biased region" description="Acidic residues" evidence="1">
    <location>
        <begin position="65"/>
        <end position="79"/>
    </location>
</feature>
<reference evidence="2" key="1">
    <citation type="submission" date="2023-10" db="EMBL/GenBank/DDBJ databases">
        <authorList>
            <person name="Chen Y."/>
            <person name="Shah S."/>
            <person name="Dougan E. K."/>
            <person name="Thang M."/>
            <person name="Chan C."/>
        </authorList>
    </citation>
    <scope>NUCLEOTIDE SEQUENCE [LARGE SCALE GENOMIC DNA]</scope>
</reference>
<organism evidence="2 3">
    <name type="scientific">Prorocentrum cordatum</name>
    <dbReference type="NCBI Taxonomy" id="2364126"/>
    <lineage>
        <taxon>Eukaryota</taxon>
        <taxon>Sar</taxon>
        <taxon>Alveolata</taxon>
        <taxon>Dinophyceae</taxon>
        <taxon>Prorocentrales</taxon>
        <taxon>Prorocentraceae</taxon>
        <taxon>Prorocentrum</taxon>
    </lineage>
</organism>
<feature type="region of interest" description="Disordered" evidence="1">
    <location>
        <begin position="43"/>
        <end position="106"/>
    </location>
</feature>
<proteinExistence type="predicted"/>
<evidence type="ECO:0000256" key="1">
    <source>
        <dbReference type="SAM" id="MobiDB-lite"/>
    </source>
</evidence>
<comment type="caution">
    <text evidence="2">The sequence shown here is derived from an EMBL/GenBank/DDBJ whole genome shotgun (WGS) entry which is preliminary data.</text>
</comment>
<dbReference type="EMBL" id="CAUYUJ010006025">
    <property type="protein sequence ID" value="CAK0815868.1"/>
    <property type="molecule type" value="Genomic_DNA"/>
</dbReference>
<protein>
    <submittedName>
        <fullName evidence="2">Uncharacterized protein</fullName>
    </submittedName>
</protein>
<keyword evidence="3" id="KW-1185">Reference proteome</keyword>
<evidence type="ECO:0000313" key="2">
    <source>
        <dbReference type="EMBL" id="CAK0815868.1"/>
    </source>
</evidence>
<sequence length="106" mass="11506">MSYSSCELFASMRLSMLVRPPAGTSTLPILAALARRAPCPTLAMRTSNRGQSRPFQPCEEAKDREEDDDDDDEGEDEGEEDKKNAEEAGGGEEDDDKGVRLAPAVT</sequence>
<feature type="compositionally biased region" description="Polar residues" evidence="1">
    <location>
        <begin position="44"/>
        <end position="54"/>
    </location>
</feature>
<accession>A0ABN9RD66</accession>
<evidence type="ECO:0000313" key="3">
    <source>
        <dbReference type="Proteomes" id="UP001189429"/>
    </source>
</evidence>
<gene>
    <name evidence="2" type="ORF">PCOR1329_LOCUS19009</name>
</gene>